<dbReference type="EMBL" id="KZ293655">
    <property type="protein sequence ID" value="PBK94072.1"/>
    <property type="molecule type" value="Genomic_DNA"/>
</dbReference>
<organism evidence="1 2">
    <name type="scientific">Armillaria gallica</name>
    <name type="common">Bulbous honey fungus</name>
    <name type="synonym">Armillaria bulbosa</name>
    <dbReference type="NCBI Taxonomy" id="47427"/>
    <lineage>
        <taxon>Eukaryota</taxon>
        <taxon>Fungi</taxon>
        <taxon>Dikarya</taxon>
        <taxon>Basidiomycota</taxon>
        <taxon>Agaricomycotina</taxon>
        <taxon>Agaricomycetes</taxon>
        <taxon>Agaricomycetidae</taxon>
        <taxon>Agaricales</taxon>
        <taxon>Marasmiineae</taxon>
        <taxon>Physalacriaceae</taxon>
        <taxon>Armillaria</taxon>
    </lineage>
</organism>
<gene>
    <name evidence="1" type="ORF">ARMGADRAFT_1029900</name>
</gene>
<evidence type="ECO:0000313" key="1">
    <source>
        <dbReference type="EMBL" id="PBK94072.1"/>
    </source>
</evidence>
<proteinExistence type="predicted"/>
<dbReference type="AlphaFoldDB" id="A0A2H3DRH8"/>
<protein>
    <submittedName>
        <fullName evidence="1">Uncharacterized protein</fullName>
    </submittedName>
</protein>
<name>A0A2H3DRH8_ARMGA</name>
<keyword evidence="2" id="KW-1185">Reference proteome</keyword>
<reference evidence="2" key="1">
    <citation type="journal article" date="2017" name="Nat. Ecol. Evol.">
        <title>Genome expansion and lineage-specific genetic innovations in the forest pathogenic fungi Armillaria.</title>
        <authorList>
            <person name="Sipos G."/>
            <person name="Prasanna A.N."/>
            <person name="Walter M.C."/>
            <person name="O'Connor E."/>
            <person name="Balint B."/>
            <person name="Krizsan K."/>
            <person name="Kiss B."/>
            <person name="Hess J."/>
            <person name="Varga T."/>
            <person name="Slot J."/>
            <person name="Riley R."/>
            <person name="Boka B."/>
            <person name="Rigling D."/>
            <person name="Barry K."/>
            <person name="Lee J."/>
            <person name="Mihaltcheva S."/>
            <person name="LaButti K."/>
            <person name="Lipzen A."/>
            <person name="Waldron R."/>
            <person name="Moloney N.M."/>
            <person name="Sperisen C."/>
            <person name="Kredics L."/>
            <person name="Vagvoelgyi C."/>
            <person name="Patrignani A."/>
            <person name="Fitzpatrick D."/>
            <person name="Nagy I."/>
            <person name="Doyle S."/>
            <person name="Anderson J.B."/>
            <person name="Grigoriev I.V."/>
            <person name="Gueldener U."/>
            <person name="Muensterkoetter M."/>
            <person name="Nagy L.G."/>
        </authorList>
    </citation>
    <scope>NUCLEOTIDE SEQUENCE [LARGE SCALE GENOMIC DNA]</scope>
    <source>
        <strain evidence="2">Ar21-2</strain>
    </source>
</reference>
<sequence>MAALWTGEVKSERWRKTSIELIDKSQTIFVPTEFGGVVHTQSLDAALLIELRPVRVMDIRNVWHRASEAMVVANGIACMRMVVEADSICIQIIPAFKRILALV</sequence>
<dbReference type="InParanoid" id="A0A2H3DRH8"/>
<accession>A0A2H3DRH8</accession>
<dbReference type="Proteomes" id="UP000217790">
    <property type="component" value="Unassembled WGS sequence"/>
</dbReference>
<evidence type="ECO:0000313" key="2">
    <source>
        <dbReference type="Proteomes" id="UP000217790"/>
    </source>
</evidence>